<dbReference type="RefSeq" id="WP_183833045.1">
    <property type="nucleotide sequence ID" value="NZ_JACHEU010000008.1"/>
</dbReference>
<proteinExistence type="inferred from homology"/>
<protein>
    <submittedName>
        <fullName evidence="8">Iron complex transport system ATP-binding protein</fullName>
    </submittedName>
</protein>
<evidence type="ECO:0000259" key="7">
    <source>
        <dbReference type="PROSITE" id="PS50893"/>
    </source>
</evidence>
<dbReference type="Pfam" id="PF00005">
    <property type="entry name" value="ABC_tran"/>
    <property type="match status" value="1"/>
</dbReference>
<dbReference type="Proteomes" id="UP000533306">
    <property type="component" value="Unassembled WGS sequence"/>
</dbReference>
<keyword evidence="5" id="KW-1278">Translocase</keyword>
<keyword evidence="3" id="KW-0547">Nucleotide-binding</keyword>
<dbReference type="InterPro" id="IPR027417">
    <property type="entry name" value="P-loop_NTPase"/>
</dbReference>
<keyword evidence="9" id="KW-1185">Reference proteome</keyword>
<gene>
    <name evidence="8" type="ORF">HNR59_004079</name>
</gene>
<dbReference type="SUPFAM" id="SSF52540">
    <property type="entry name" value="P-loop containing nucleoside triphosphate hydrolases"/>
    <property type="match status" value="1"/>
</dbReference>
<sequence length="254" mass="27463">MILEASNLGWSVRRLRIVQGVDLSVREGETFGLVGPNGSGKSTLLRLLAGILKPTTGKVAVEGQPLSGLPRRLAAQKIAYLEQQADTGEAITVRDAVEIGRTPWLTPLQPWSDEDDRIVAGALADADLHGFESRFWATLSGGEKQRVHLARALAQRPRILLLDEPTNHLDVRHQLSMLDLVAALPVTSIIALHDLNQALACDRVGVMAGGRLVALGPPQEVLSVDRIAEVFGVRASIVVDPADGARIFRLDHLR</sequence>
<comment type="similarity">
    <text evidence="1">Belongs to the ABC transporter superfamily.</text>
</comment>
<dbReference type="PANTHER" id="PTHR42794">
    <property type="entry name" value="HEMIN IMPORT ATP-BINDING PROTEIN HMUV"/>
    <property type="match status" value="1"/>
</dbReference>
<comment type="caution">
    <text evidence="8">The sequence shown here is derived from an EMBL/GenBank/DDBJ whole genome shotgun (WGS) entry which is preliminary data.</text>
</comment>
<dbReference type="PANTHER" id="PTHR42794:SF1">
    <property type="entry name" value="HEMIN IMPORT ATP-BINDING PROTEIN HMUV"/>
    <property type="match status" value="1"/>
</dbReference>
<evidence type="ECO:0000256" key="3">
    <source>
        <dbReference type="ARBA" id="ARBA00022741"/>
    </source>
</evidence>
<dbReference type="CDD" id="cd03214">
    <property type="entry name" value="ABC_Iron-Siderophores_B12_Hemin"/>
    <property type="match status" value="1"/>
</dbReference>
<comment type="function">
    <text evidence="6">Part of the ABC transporter complex HmuTUV involved in hemin import. Responsible for energy coupling to the transport system.</text>
</comment>
<evidence type="ECO:0000256" key="4">
    <source>
        <dbReference type="ARBA" id="ARBA00022840"/>
    </source>
</evidence>
<dbReference type="FunFam" id="3.40.50.300:FF:000134">
    <property type="entry name" value="Iron-enterobactin ABC transporter ATP-binding protein"/>
    <property type="match status" value="1"/>
</dbReference>
<feature type="domain" description="ABC transporter" evidence="7">
    <location>
        <begin position="3"/>
        <end position="234"/>
    </location>
</feature>
<dbReference type="InterPro" id="IPR003439">
    <property type="entry name" value="ABC_transporter-like_ATP-bd"/>
</dbReference>
<dbReference type="SMART" id="SM00382">
    <property type="entry name" value="AAA"/>
    <property type="match status" value="1"/>
</dbReference>
<dbReference type="EMBL" id="JACHEU010000008">
    <property type="protein sequence ID" value="MBB6014683.1"/>
    <property type="molecule type" value="Genomic_DNA"/>
</dbReference>
<name>A0A7W9S7W7_9HYPH</name>
<evidence type="ECO:0000256" key="5">
    <source>
        <dbReference type="ARBA" id="ARBA00022967"/>
    </source>
</evidence>
<dbReference type="PROSITE" id="PS50893">
    <property type="entry name" value="ABC_TRANSPORTER_2"/>
    <property type="match status" value="1"/>
</dbReference>
<dbReference type="InterPro" id="IPR003593">
    <property type="entry name" value="AAA+_ATPase"/>
</dbReference>
<evidence type="ECO:0000256" key="6">
    <source>
        <dbReference type="ARBA" id="ARBA00037066"/>
    </source>
</evidence>
<dbReference type="GO" id="GO:0016887">
    <property type="term" value="F:ATP hydrolysis activity"/>
    <property type="evidence" value="ECO:0007669"/>
    <property type="project" value="InterPro"/>
</dbReference>
<dbReference type="GO" id="GO:0005524">
    <property type="term" value="F:ATP binding"/>
    <property type="evidence" value="ECO:0007669"/>
    <property type="project" value="UniProtKB-KW"/>
</dbReference>
<evidence type="ECO:0000313" key="9">
    <source>
        <dbReference type="Proteomes" id="UP000533306"/>
    </source>
</evidence>
<keyword evidence="4 8" id="KW-0067">ATP-binding</keyword>
<reference evidence="8 9" key="1">
    <citation type="submission" date="2020-08" db="EMBL/GenBank/DDBJ databases">
        <title>Genomic Encyclopedia of Type Strains, Phase IV (KMG-IV): sequencing the most valuable type-strain genomes for metagenomic binning, comparative biology and taxonomic classification.</title>
        <authorList>
            <person name="Goeker M."/>
        </authorList>
    </citation>
    <scope>NUCLEOTIDE SEQUENCE [LARGE SCALE GENOMIC DNA]</scope>
    <source>
        <strain evidence="8 9">DSM 11099</strain>
    </source>
</reference>
<dbReference type="Gene3D" id="3.40.50.300">
    <property type="entry name" value="P-loop containing nucleotide triphosphate hydrolases"/>
    <property type="match status" value="1"/>
</dbReference>
<evidence type="ECO:0000313" key="8">
    <source>
        <dbReference type="EMBL" id="MBB6014683.1"/>
    </source>
</evidence>
<keyword evidence="2" id="KW-0813">Transport</keyword>
<accession>A0A7W9S7W7</accession>
<organism evidence="8 9">
    <name type="scientific">Aquamicrobium lusatiense</name>
    <dbReference type="NCBI Taxonomy" id="89772"/>
    <lineage>
        <taxon>Bacteria</taxon>
        <taxon>Pseudomonadati</taxon>
        <taxon>Pseudomonadota</taxon>
        <taxon>Alphaproteobacteria</taxon>
        <taxon>Hyphomicrobiales</taxon>
        <taxon>Phyllobacteriaceae</taxon>
        <taxon>Aquamicrobium</taxon>
    </lineage>
</organism>
<evidence type="ECO:0000256" key="2">
    <source>
        <dbReference type="ARBA" id="ARBA00022448"/>
    </source>
</evidence>
<dbReference type="AlphaFoldDB" id="A0A7W9S7W7"/>
<evidence type="ECO:0000256" key="1">
    <source>
        <dbReference type="ARBA" id="ARBA00005417"/>
    </source>
</evidence>